<dbReference type="PANTHER" id="PTHR11078">
    <property type="entry name" value="N UTILIZATION SUBSTANCE PROTEIN B-RELATED"/>
    <property type="match status" value="1"/>
</dbReference>
<dbReference type="Gene3D" id="1.10.940.10">
    <property type="entry name" value="NusB-like"/>
    <property type="match status" value="1"/>
</dbReference>
<protein>
    <recommendedName>
        <fullName evidence="6">Transcription antitermination protein NusB</fullName>
    </recommendedName>
    <alternativeName>
        <fullName evidence="6">Antitermination factor NusB</fullName>
    </alternativeName>
</protein>
<dbReference type="RefSeq" id="WP_072902221.1">
    <property type="nucleotide sequence ID" value="NZ_FRAD01000005.1"/>
</dbReference>
<dbReference type="GO" id="GO:0005829">
    <property type="term" value="C:cytosol"/>
    <property type="evidence" value="ECO:0007669"/>
    <property type="project" value="TreeGrafter"/>
</dbReference>
<name>A0A1M6L528_9CLOT</name>
<evidence type="ECO:0000256" key="2">
    <source>
        <dbReference type="ARBA" id="ARBA00022814"/>
    </source>
</evidence>
<dbReference type="SUPFAM" id="SSF48013">
    <property type="entry name" value="NusB-like"/>
    <property type="match status" value="1"/>
</dbReference>
<reference evidence="8 9" key="1">
    <citation type="submission" date="2016-11" db="EMBL/GenBank/DDBJ databases">
        <authorList>
            <person name="Jaros S."/>
            <person name="Januszkiewicz K."/>
            <person name="Wedrychowicz H."/>
        </authorList>
    </citation>
    <scope>NUCLEOTIDE SEQUENCE [LARGE SCALE GENOMIC DNA]</scope>
    <source>
        <strain evidence="8 9">DSM 3090</strain>
    </source>
</reference>
<evidence type="ECO:0000313" key="9">
    <source>
        <dbReference type="Proteomes" id="UP000183952"/>
    </source>
</evidence>
<evidence type="ECO:0000256" key="1">
    <source>
        <dbReference type="ARBA" id="ARBA00005952"/>
    </source>
</evidence>
<feature type="domain" description="NusB/RsmB/TIM44" evidence="7">
    <location>
        <begin position="5"/>
        <end position="136"/>
    </location>
</feature>
<keyword evidence="4 6" id="KW-0805">Transcription regulation</keyword>
<evidence type="ECO:0000256" key="5">
    <source>
        <dbReference type="ARBA" id="ARBA00023163"/>
    </source>
</evidence>
<dbReference type="Proteomes" id="UP000183952">
    <property type="component" value="Unassembled WGS sequence"/>
</dbReference>
<evidence type="ECO:0000256" key="3">
    <source>
        <dbReference type="ARBA" id="ARBA00022884"/>
    </source>
</evidence>
<dbReference type="AlphaFoldDB" id="A0A1M6L528"/>
<keyword evidence="5 6" id="KW-0804">Transcription</keyword>
<organism evidence="8 9">
    <name type="scientific">Hathewaya proteolytica DSM 3090</name>
    <dbReference type="NCBI Taxonomy" id="1121331"/>
    <lineage>
        <taxon>Bacteria</taxon>
        <taxon>Bacillati</taxon>
        <taxon>Bacillota</taxon>
        <taxon>Clostridia</taxon>
        <taxon>Eubacteriales</taxon>
        <taxon>Clostridiaceae</taxon>
        <taxon>Hathewaya</taxon>
    </lineage>
</organism>
<comment type="function">
    <text evidence="6">Involved in transcription antitermination. Required for transcription of ribosomal RNA (rRNA) genes. Binds specifically to the boxA antiterminator sequence of the ribosomal RNA (rrn) operons.</text>
</comment>
<comment type="similarity">
    <text evidence="1 6">Belongs to the NusB family.</text>
</comment>
<keyword evidence="3 6" id="KW-0694">RNA-binding</keyword>
<dbReference type="InterPro" id="IPR006027">
    <property type="entry name" value="NusB_RsmB_TIM44"/>
</dbReference>
<dbReference type="EMBL" id="FRAD01000005">
    <property type="protein sequence ID" value="SHJ66224.1"/>
    <property type="molecule type" value="Genomic_DNA"/>
</dbReference>
<dbReference type="GO" id="GO:0003723">
    <property type="term" value="F:RNA binding"/>
    <property type="evidence" value="ECO:0007669"/>
    <property type="project" value="UniProtKB-UniRule"/>
</dbReference>
<dbReference type="OrthoDB" id="9811381at2"/>
<evidence type="ECO:0000259" key="7">
    <source>
        <dbReference type="Pfam" id="PF01029"/>
    </source>
</evidence>
<evidence type="ECO:0000256" key="6">
    <source>
        <dbReference type="HAMAP-Rule" id="MF_00073"/>
    </source>
</evidence>
<evidence type="ECO:0000313" key="8">
    <source>
        <dbReference type="EMBL" id="SHJ66224.1"/>
    </source>
</evidence>
<dbReference type="Pfam" id="PF01029">
    <property type="entry name" value="NusB"/>
    <property type="match status" value="1"/>
</dbReference>
<dbReference type="InterPro" id="IPR011605">
    <property type="entry name" value="NusB_fam"/>
</dbReference>
<gene>
    <name evidence="6" type="primary">nusB</name>
    <name evidence="8" type="ORF">SAMN02745248_00622</name>
</gene>
<dbReference type="GO" id="GO:0006353">
    <property type="term" value="P:DNA-templated transcription termination"/>
    <property type="evidence" value="ECO:0007669"/>
    <property type="project" value="UniProtKB-UniRule"/>
</dbReference>
<sequence>MNRKKSRELAMKALYQIEMNDVSAEQALEYLKMLNDEGDIIPEDEIDFSYIKDIIQGVINHKDEIDEKICAQLQNWTINRISKTNLCILRLSVYEILYVDEIPNVVSVNEAIELAKQFSEDKSSKFINGVLDKFVRNN</sequence>
<dbReference type="GO" id="GO:0031564">
    <property type="term" value="P:transcription antitermination"/>
    <property type="evidence" value="ECO:0007669"/>
    <property type="project" value="UniProtKB-KW"/>
</dbReference>
<dbReference type="InterPro" id="IPR035926">
    <property type="entry name" value="NusB-like_sf"/>
</dbReference>
<dbReference type="HAMAP" id="MF_00073">
    <property type="entry name" value="NusB"/>
    <property type="match status" value="1"/>
</dbReference>
<keyword evidence="2 6" id="KW-0889">Transcription antitermination</keyword>
<proteinExistence type="inferred from homology"/>
<keyword evidence="9" id="KW-1185">Reference proteome</keyword>
<dbReference type="NCBIfam" id="NF001223">
    <property type="entry name" value="PRK00202.1-1"/>
    <property type="match status" value="1"/>
</dbReference>
<accession>A0A1M6L528</accession>
<dbReference type="STRING" id="1121331.SAMN02745248_00622"/>
<dbReference type="NCBIfam" id="TIGR01951">
    <property type="entry name" value="nusB"/>
    <property type="match status" value="1"/>
</dbReference>
<evidence type="ECO:0000256" key="4">
    <source>
        <dbReference type="ARBA" id="ARBA00023015"/>
    </source>
</evidence>
<dbReference type="PANTHER" id="PTHR11078:SF3">
    <property type="entry name" value="ANTITERMINATION NUSB DOMAIN-CONTAINING PROTEIN"/>
    <property type="match status" value="1"/>
</dbReference>